<evidence type="ECO:0000256" key="4">
    <source>
        <dbReference type="PROSITE-ProRule" id="PRU00433"/>
    </source>
</evidence>
<name>A0ABV8ALS5_9BACT</name>
<organism evidence="6 7">
    <name type="scientific">Algoriphagus namhaensis</name>
    <dbReference type="NCBI Taxonomy" id="915353"/>
    <lineage>
        <taxon>Bacteria</taxon>
        <taxon>Pseudomonadati</taxon>
        <taxon>Bacteroidota</taxon>
        <taxon>Cytophagia</taxon>
        <taxon>Cytophagales</taxon>
        <taxon>Cyclobacteriaceae</taxon>
        <taxon>Algoriphagus</taxon>
    </lineage>
</organism>
<feature type="domain" description="Cytochrome c" evidence="5">
    <location>
        <begin position="196"/>
        <end position="314"/>
    </location>
</feature>
<dbReference type="InterPro" id="IPR051459">
    <property type="entry name" value="Cytochrome_c-type_DH"/>
</dbReference>
<keyword evidence="3 4" id="KW-0408">Iron</keyword>
<feature type="domain" description="Cytochrome c" evidence="5">
    <location>
        <begin position="46"/>
        <end position="160"/>
    </location>
</feature>
<gene>
    <name evidence="6" type="ORF">ACFOSV_00790</name>
</gene>
<dbReference type="Gene3D" id="1.10.760.10">
    <property type="entry name" value="Cytochrome c-like domain"/>
    <property type="match status" value="2"/>
</dbReference>
<reference evidence="7" key="1">
    <citation type="journal article" date="2019" name="Int. J. Syst. Evol. Microbiol.">
        <title>The Global Catalogue of Microorganisms (GCM) 10K type strain sequencing project: providing services to taxonomists for standard genome sequencing and annotation.</title>
        <authorList>
            <consortium name="The Broad Institute Genomics Platform"/>
            <consortium name="The Broad Institute Genome Sequencing Center for Infectious Disease"/>
            <person name="Wu L."/>
            <person name="Ma J."/>
        </authorList>
    </citation>
    <scope>NUCLEOTIDE SEQUENCE [LARGE SCALE GENOMIC DNA]</scope>
    <source>
        <strain evidence="7">CCUG 60523</strain>
    </source>
</reference>
<dbReference type="PROSITE" id="PS51007">
    <property type="entry name" value="CYTC"/>
    <property type="match status" value="2"/>
</dbReference>
<evidence type="ECO:0000313" key="7">
    <source>
        <dbReference type="Proteomes" id="UP001595805"/>
    </source>
</evidence>
<dbReference type="PANTHER" id="PTHR35008">
    <property type="entry name" value="BLL4482 PROTEIN-RELATED"/>
    <property type="match status" value="1"/>
</dbReference>
<evidence type="ECO:0000259" key="5">
    <source>
        <dbReference type="PROSITE" id="PS51007"/>
    </source>
</evidence>
<dbReference type="RefSeq" id="WP_377902389.1">
    <property type="nucleotide sequence ID" value="NZ_JBHRZS010000002.1"/>
</dbReference>
<accession>A0ABV8ALS5</accession>
<dbReference type="InterPro" id="IPR036909">
    <property type="entry name" value="Cyt_c-like_dom_sf"/>
</dbReference>
<dbReference type="InterPro" id="IPR009056">
    <property type="entry name" value="Cyt_c-like_dom"/>
</dbReference>
<dbReference type="PANTHER" id="PTHR35008:SF8">
    <property type="entry name" value="ALCOHOL DEHYDROGENASE CYTOCHROME C SUBUNIT"/>
    <property type="match status" value="1"/>
</dbReference>
<dbReference type="EMBL" id="JBHRZS010000002">
    <property type="protein sequence ID" value="MFC3878689.1"/>
    <property type="molecule type" value="Genomic_DNA"/>
</dbReference>
<dbReference type="SUPFAM" id="SSF46626">
    <property type="entry name" value="Cytochrome c"/>
    <property type="match status" value="2"/>
</dbReference>
<keyword evidence="2 4" id="KW-0479">Metal-binding</keyword>
<evidence type="ECO:0000256" key="2">
    <source>
        <dbReference type="ARBA" id="ARBA00022723"/>
    </source>
</evidence>
<evidence type="ECO:0000256" key="1">
    <source>
        <dbReference type="ARBA" id="ARBA00022617"/>
    </source>
</evidence>
<dbReference type="Proteomes" id="UP001595805">
    <property type="component" value="Unassembled WGS sequence"/>
</dbReference>
<keyword evidence="1 4" id="KW-0349">Heme</keyword>
<evidence type="ECO:0000313" key="6">
    <source>
        <dbReference type="EMBL" id="MFC3878689.1"/>
    </source>
</evidence>
<comment type="caution">
    <text evidence="6">The sequence shown here is derived from an EMBL/GenBank/DDBJ whole genome shotgun (WGS) entry which is preliminary data.</text>
</comment>
<keyword evidence="7" id="KW-1185">Reference proteome</keyword>
<sequence>MKKFLKILGLLASLLIVIIISGAIYLTIAFPKVSPAQDLKIEYTAERIAHGKYLANHVVVCMDCHSTRDYTYFSAPLVEGTLGKGGETFNHDMGFPGTFYSLNITPFGIADYTDGELYRVITTGVTNEGRAIFPVMPYPYYGQMDPEDVYSIISYIRTLPPIDSEIPESKADFPVSLILKTIPHDPNPQKRPNPTDQVAYGAYLVNQAACKECHTPVDSQGGLLPGKDFSGGRTFGIPGGALIASSNITSDESTGIGNWTEATFVARFKEYQDPRYLREKVAIGDFNSIMPWIMYSGMKEEDLKAIYAYLQTLEPISNQVTRFTPMASLE</sequence>
<proteinExistence type="predicted"/>
<protein>
    <submittedName>
        <fullName evidence="6">Cytochrome C</fullName>
    </submittedName>
</protein>
<evidence type="ECO:0000256" key="3">
    <source>
        <dbReference type="ARBA" id="ARBA00023004"/>
    </source>
</evidence>